<reference evidence="2" key="1">
    <citation type="journal article" date="2014" name="Proc. Natl. Acad. Sci. U.S.A.">
        <title>Extensive sampling of basidiomycete genomes demonstrates inadequacy of the white-rot/brown-rot paradigm for wood decay fungi.</title>
        <authorList>
            <person name="Riley R."/>
            <person name="Salamov A.A."/>
            <person name="Brown D.W."/>
            <person name="Nagy L.G."/>
            <person name="Floudas D."/>
            <person name="Held B.W."/>
            <person name="Levasseur A."/>
            <person name="Lombard V."/>
            <person name="Morin E."/>
            <person name="Otillar R."/>
            <person name="Lindquist E.A."/>
            <person name="Sun H."/>
            <person name="LaButti K.M."/>
            <person name="Schmutz J."/>
            <person name="Jabbour D."/>
            <person name="Luo H."/>
            <person name="Baker S.E."/>
            <person name="Pisabarro A.G."/>
            <person name="Walton J.D."/>
            <person name="Blanchette R.A."/>
            <person name="Henrissat B."/>
            <person name="Martin F."/>
            <person name="Cullen D."/>
            <person name="Hibbett D.S."/>
            <person name="Grigoriev I.V."/>
        </authorList>
    </citation>
    <scope>NUCLEOTIDE SEQUENCE [LARGE SCALE GENOMIC DNA]</scope>
    <source>
        <strain evidence="2">CBS 339.88</strain>
    </source>
</reference>
<gene>
    <name evidence="1" type="ORF">GALMADRAFT_925197</name>
</gene>
<protein>
    <submittedName>
        <fullName evidence="1">Uncharacterized protein</fullName>
    </submittedName>
</protein>
<evidence type="ECO:0000313" key="1">
    <source>
        <dbReference type="EMBL" id="KDR69224.1"/>
    </source>
</evidence>
<dbReference type="AlphaFoldDB" id="A0A067SND5"/>
<dbReference type="Proteomes" id="UP000027222">
    <property type="component" value="Unassembled WGS sequence"/>
</dbReference>
<name>A0A067SND5_GALM3</name>
<evidence type="ECO:0000313" key="2">
    <source>
        <dbReference type="Proteomes" id="UP000027222"/>
    </source>
</evidence>
<dbReference type="HOGENOM" id="CLU_1669511_0_0_1"/>
<dbReference type="EMBL" id="KL142403">
    <property type="protein sequence ID" value="KDR69224.1"/>
    <property type="molecule type" value="Genomic_DNA"/>
</dbReference>
<accession>A0A067SND5</accession>
<proteinExistence type="predicted"/>
<keyword evidence="2" id="KW-1185">Reference proteome</keyword>
<sequence>MKSMSIADSCHLCTPVRSSEVLKLILIRAQGGLVFSRIYKGVRRTASDIDKKIFPDLFKFESNRDNISQFFYSDHLEVLCGHRRSRHRLALRATTSREESRINEFLRCQLVPLLQNILWFGQLSSLAKRMPSLMSAGTLRKKFSLLLTSAHLRVKTPL</sequence>
<organism evidence="1 2">
    <name type="scientific">Galerina marginata (strain CBS 339.88)</name>
    <dbReference type="NCBI Taxonomy" id="685588"/>
    <lineage>
        <taxon>Eukaryota</taxon>
        <taxon>Fungi</taxon>
        <taxon>Dikarya</taxon>
        <taxon>Basidiomycota</taxon>
        <taxon>Agaricomycotina</taxon>
        <taxon>Agaricomycetes</taxon>
        <taxon>Agaricomycetidae</taxon>
        <taxon>Agaricales</taxon>
        <taxon>Agaricineae</taxon>
        <taxon>Strophariaceae</taxon>
        <taxon>Galerina</taxon>
    </lineage>
</organism>